<feature type="region of interest" description="Disordered" evidence="1">
    <location>
        <begin position="34"/>
        <end position="70"/>
    </location>
</feature>
<feature type="non-terminal residue" evidence="2">
    <location>
        <position position="1"/>
    </location>
</feature>
<proteinExistence type="predicted"/>
<name>A0AA38C1Y5_TAXCH</name>
<accession>A0AA38C1Y5</accession>
<protein>
    <submittedName>
        <fullName evidence="2">Uncharacterized protein</fullName>
    </submittedName>
</protein>
<dbReference type="EMBL" id="JAHRHJ020003588">
    <property type="protein sequence ID" value="KAH9291481.1"/>
    <property type="molecule type" value="Genomic_DNA"/>
</dbReference>
<feature type="non-terminal residue" evidence="2">
    <location>
        <position position="70"/>
    </location>
</feature>
<gene>
    <name evidence="2" type="ORF">KI387_043346</name>
</gene>
<evidence type="ECO:0000256" key="1">
    <source>
        <dbReference type="SAM" id="MobiDB-lite"/>
    </source>
</evidence>
<sequence length="70" mass="7345">AESVWGRKASAAKDIHTGCEKGVTWREEWMKGDGREKVHRVGKTAAAASADAGVSREMTAGGAGQIHTHG</sequence>
<comment type="caution">
    <text evidence="2">The sequence shown here is derived from an EMBL/GenBank/DDBJ whole genome shotgun (WGS) entry which is preliminary data.</text>
</comment>
<dbReference type="AlphaFoldDB" id="A0AA38C1Y5"/>
<evidence type="ECO:0000313" key="2">
    <source>
        <dbReference type="EMBL" id="KAH9291481.1"/>
    </source>
</evidence>
<keyword evidence="3" id="KW-1185">Reference proteome</keyword>
<evidence type="ECO:0000313" key="3">
    <source>
        <dbReference type="Proteomes" id="UP000824469"/>
    </source>
</evidence>
<dbReference type="Proteomes" id="UP000824469">
    <property type="component" value="Unassembled WGS sequence"/>
</dbReference>
<reference evidence="2 3" key="1">
    <citation type="journal article" date="2021" name="Nat. Plants">
        <title>The Taxus genome provides insights into paclitaxel biosynthesis.</title>
        <authorList>
            <person name="Xiong X."/>
            <person name="Gou J."/>
            <person name="Liao Q."/>
            <person name="Li Y."/>
            <person name="Zhou Q."/>
            <person name="Bi G."/>
            <person name="Li C."/>
            <person name="Du R."/>
            <person name="Wang X."/>
            <person name="Sun T."/>
            <person name="Guo L."/>
            <person name="Liang H."/>
            <person name="Lu P."/>
            <person name="Wu Y."/>
            <person name="Zhang Z."/>
            <person name="Ro D.K."/>
            <person name="Shang Y."/>
            <person name="Huang S."/>
            <person name="Yan J."/>
        </authorList>
    </citation>
    <scope>NUCLEOTIDE SEQUENCE [LARGE SCALE GENOMIC DNA]</scope>
    <source>
        <strain evidence="2">Ta-2019</strain>
    </source>
</reference>
<organism evidence="2 3">
    <name type="scientific">Taxus chinensis</name>
    <name type="common">Chinese yew</name>
    <name type="synonym">Taxus wallichiana var. chinensis</name>
    <dbReference type="NCBI Taxonomy" id="29808"/>
    <lineage>
        <taxon>Eukaryota</taxon>
        <taxon>Viridiplantae</taxon>
        <taxon>Streptophyta</taxon>
        <taxon>Embryophyta</taxon>
        <taxon>Tracheophyta</taxon>
        <taxon>Spermatophyta</taxon>
        <taxon>Pinopsida</taxon>
        <taxon>Pinidae</taxon>
        <taxon>Conifers II</taxon>
        <taxon>Cupressales</taxon>
        <taxon>Taxaceae</taxon>
        <taxon>Taxus</taxon>
    </lineage>
</organism>